<feature type="transmembrane region" description="Helical" evidence="1">
    <location>
        <begin position="174"/>
        <end position="196"/>
    </location>
</feature>
<keyword evidence="1" id="KW-0472">Membrane</keyword>
<dbReference type="Proteomes" id="UP000490535">
    <property type="component" value="Unassembled WGS sequence"/>
</dbReference>
<feature type="transmembrane region" description="Helical" evidence="1">
    <location>
        <begin position="208"/>
        <end position="229"/>
    </location>
</feature>
<dbReference type="AlphaFoldDB" id="A0A833U1I3"/>
<evidence type="ECO:0000256" key="1">
    <source>
        <dbReference type="SAM" id="Phobius"/>
    </source>
</evidence>
<reference evidence="3" key="1">
    <citation type="journal article" date="2020" name="MBio">
        <title>Horizontal gene transfer to a defensive symbiont with a reduced genome amongst a multipartite beetle microbiome.</title>
        <authorList>
            <person name="Waterworth S.C."/>
            <person name="Florez L.V."/>
            <person name="Rees E.R."/>
            <person name="Hertweck C."/>
            <person name="Kaltenpoth M."/>
            <person name="Kwan J.C."/>
        </authorList>
    </citation>
    <scope>NUCLEOTIDE SEQUENCE [LARGE SCALE GENOMIC DNA]</scope>
</reference>
<evidence type="ECO:0000313" key="3">
    <source>
        <dbReference type="Proteomes" id="UP000490535"/>
    </source>
</evidence>
<sequence length="242" mass="26477">MKSTQGKELIIKLGQHYATIQEALDSDTNLQGTVTSWNLKALDSINVVDSINDDRQRKSVAFKRKRKNNVLTWALVGGLMDASSGDDSIVDGVILGGMFGYASSGSVEKPEARILLTFTNGDKLGVIVDQDELLQVLEVKQEDNLIDGKFVRSLSNTQKDAVLDSRRSDEQTSYLILACLCLFSGFFLNLFLSITVEDVPHGQLLLNLATWGVGFAGLGFALLGCGFFGRKSKESYLKEGEQ</sequence>
<dbReference type="EMBL" id="WNDP01000003">
    <property type="protein sequence ID" value="KAF1028106.1"/>
    <property type="molecule type" value="Genomic_DNA"/>
</dbReference>
<protein>
    <submittedName>
        <fullName evidence="2">Uncharacterized protein</fullName>
    </submittedName>
</protein>
<keyword evidence="1" id="KW-0812">Transmembrane</keyword>
<proteinExistence type="predicted"/>
<comment type="caution">
    <text evidence="2">The sequence shown here is derived from an EMBL/GenBank/DDBJ whole genome shotgun (WGS) entry which is preliminary data.</text>
</comment>
<organism evidence="2 3">
    <name type="scientific">Acinetobacter bereziniae</name>
    <name type="common">Acinetobacter genomosp. 10</name>
    <dbReference type="NCBI Taxonomy" id="106648"/>
    <lineage>
        <taxon>Bacteria</taxon>
        <taxon>Pseudomonadati</taxon>
        <taxon>Pseudomonadota</taxon>
        <taxon>Gammaproteobacteria</taxon>
        <taxon>Moraxellales</taxon>
        <taxon>Moraxellaceae</taxon>
        <taxon>Acinetobacter</taxon>
    </lineage>
</organism>
<gene>
    <name evidence="2" type="ORF">GAK29_00202</name>
</gene>
<name>A0A833U1I3_ACIBZ</name>
<accession>A0A833U1I3</accession>
<evidence type="ECO:0000313" key="2">
    <source>
        <dbReference type="EMBL" id="KAF1028106.1"/>
    </source>
</evidence>
<keyword evidence="1" id="KW-1133">Transmembrane helix</keyword>